<dbReference type="InterPro" id="IPR032710">
    <property type="entry name" value="NTF2-like_dom_sf"/>
</dbReference>
<dbReference type="SUPFAM" id="SSF54427">
    <property type="entry name" value="NTF2-like"/>
    <property type="match status" value="1"/>
</dbReference>
<dbReference type="SUPFAM" id="SSF88946">
    <property type="entry name" value="Sigma2 domain of RNA polymerase sigma factors"/>
    <property type="match status" value="1"/>
</dbReference>
<feature type="domain" description="RNA polymerase sigma-70 region 2" evidence="1">
    <location>
        <begin position="11"/>
        <end position="75"/>
    </location>
</feature>
<proteinExistence type="predicted"/>
<accession>A0ABV7PWH3</accession>
<evidence type="ECO:0000313" key="3">
    <source>
        <dbReference type="Proteomes" id="UP001595712"/>
    </source>
</evidence>
<dbReference type="InterPro" id="IPR013324">
    <property type="entry name" value="RNA_pol_sigma_r3/r4-like"/>
</dbReference>
<dbReference type="EMBL" id="JBHRWO010000010">
    <property type="protein sequence ID" value="MFC3492954.1"/>
    <property type="molecule type" value="Genomic_DNA"/>
</dbReference>
<dbReference type="InterPro" id="IPR036388">
    <property type="entry name" value="WH-like_DNA-bd_sf"/>
</dbReference>
<evidence type="ECO:0000259" key="1">
    <source>
        <dbReference type="Pfam" id="PF04542"/>
    </source>
</evidence>
<comment type="caution">
    <text evidence="2">The sequence shown here is derived from an EMBL/GenBank/DDBJ whole genome shotgun (WGS) entry which is preliminary data.</text>
</comment>
<dbReference type="InterPro" id="IPR007627">
    <property type="entry name" value="RNA_pol_sigma70_r2"/>
</dbReference>
<name>A0ABV7PWH3_9ACTN</name>
<dbReference type="InterPro" id="IPR052704">
    <property type="entry name" value="ECF_Sigma-70_Domain"/>
</dbReference>
<protein>
    <submittedName>
        <fullName evidence="2">Sigma-70 family RNA polymerase sigma factor</fullName>
    </submittedName>
</protein>
<dbReference type="Proteomes" id="UP001595712">
    <property type="component" value="Unassembled WGS sequence"/>
</dbReference>
<dbReference type="RefSeq" id="WP_387974487.1">
    <property type="nucleotide sequence ID" value="NZ_JBHRWO010000010.1"/>
</dbReference>
<dbReference type="Gene3D" id="1.10.10.10">
    <property type="entry name" value="Winged helix-like DNA-binding domain superfamily/Winged helix DNA-binding domain"/>
    <property type="match status" value="1"/>
</dbReference>
<dbReference type="InterPro" id="IPR013325">
    <property type="entry name" value="RNA_pol_sigma_r2"/>
</dbReference>
<dbReference type="SUPFAM" id="SSF88659">
    <property type="entry name" value="Sigma3 and sigma4 domains of RNA polymerase sigma factors"/>
    <property type="match status" value="1"/>
</dbReference>
<dbReference type="PANTHER" id="PTHR30173:SF43">
    <property type="entry name" value="ECF RNA POLYMERASE SIGMA FACTOR SIGI-RELATED"/>
    <property type="match status" value="1"/>
</dbReference>
<dbReference type="PANTHER" id="PTHR30173">
    <property type="entry name" value="SIGMA 19 FACTOR"/>
    <property type="match status" value="1"/>
</dbReference>
<keyword evidence="3" id="KW-1185">Reference proteome</keyword>
<sequence>MDEEEILAEHFEAHRSHLRTVAYRVLGSLTEADDAVQETWLKAARADTGEVENLAGWLTTVVGRVCLDMLRSRKSRREDAMADREPEPQVRLRRTANPEEVATMADEVGLAMLVVLDTLAPAERLAFVLHDMFAVPFADIAPIIERSPETTQRIASRARQRVRGKSIAEDGDRTRRYRAVDAFLQAARDGEFAALLSMLDPNASYHPDEAARLLGAGTDYFGANVLAEQFATNAGMAAAWLAPIMLGDEPGFVLAPLGKMRLVFTVRFEGDRIAAIFAVADPESLESLPLSIP</sequence>
<reference evidence="3" key="1">
    <citation type="journal article" date="2019" name="Int. J. Syst. Evol. Microbiol.">
        <title>The Global Catalogue of Microorganisms (GCM) 10K type strain sequencing project: providing services to taxonomists for standard genome sequencing and annotation.</title>
        <authorList>
            <consortium name="The Broad Institute Genomics Platform"/>
            <consortium name="The Broad Institute Genome Sequencing Center for Infectious Disease"/>
            <person name="Wu L."/>
            <person name="Ma J."/>
        </authorList>
    </citation>
    <scope>NUCLEOTIDE SEQUENCE [LARGE SCALE GENOMIC DNA]</scope>
    <source>
        <strain evidence="3">CGMCC 4.7396</strain>
    </source>
</reference>
<organism evidence="2 3">
    <name type="scientific">Glycomyces rhizosphaerae</name>
    <dbReference type="NCBI Taxonomy" id="2054422"/>
    <lineage>
        <taxon>Bacteria</taxon>
        <taxon>Bacillati</taxon>
        <taxon>Actinomycetota</taxon>
        <taxon>Actinomycetes</taxon>
        <taxon>Glycomycetales</taxon>
        <taxon>Glycomycetaceae</taxon>
        <taxon>Glycomyces</taxon>
    </lineage>
</organism>
<dbReference type="Gene3D" id="1.10.1740.10">
    <property type="match status" value="1"/>
</dbReference>
<dbReference type="InterPro" id="IPR014284">
    <property type="entry name" value="RNA_pol_sigma-70_dom"/>
</dbReference>
<evidence type="ECO:0000313" key="2">
    <source>
        <dbReference type="EMBL" id="MFC3492954.1"/>
    </source>
</evidence>
<dbReference type="Pfam" id="PF04542">
    <property type="entry name" value="Sigma70_r2"/>
    <property type="match status" value="1"/>
</dbReference>
<gene>
    <name evidence="2" type="ORF">ACFO8M_10710</name>
</gene>
<dbReference type="NCBIfam" id="TIGR02937">
    <property type="entry name" value="sigma70-ECF"/>
    <property type="match status" value="1"/>
</dbReference>